<name>A0A0W1R861_9EURY</name>
<evidence type="ECO:0000313" key="4">
    <source>
        <dbReference type="Proteomes" id="UP000054387"/>
    </source>
</evidence>
<dbReference type="Pfam" id="PF25953">
    <property type="entry name" value="DUF7991"/>
    <property type="match status" value="1"/>
</dbReference>
<feature type="domain" description="DUF7991" evidence="2">
    <location>
        <begin position="1"/>
        <end position="100"/>
    </location>
</feature>
<dbReference type="InterPro" id="IPR058304">
    <property type="entry name" value="DUF7991"/>
</dbReference>
<keyword evidence="1" id="KW-0812">Transmembrane</keyword>
<accession>A0A0W1R861</accession>
<evidence type="ECO:0000259" key="2">
    <source>
        <dbReference type="Pfam" id="PF25953"/>
    </source>
</evidence>
<keyword evidence="1" id="KW-1133">Transmembrane helix</keyword>
<proteinExistence type="predicted"/>
<evidence type="ECO:0000313" key="3">
    <source>
        <dbReference type="EMBL" id="KTG09560.1"/>
    </source>
</evidence>
<organism evidence="3 4">
    <name type="scientific">Haloprofundus marisrubri</name>
    <dbReference type="NCBI Taxonomy" id="1514971"/>
    <lineage>
        <taxon>Archaea</taxon>
        <taxon>Methanobacteriati</taxon>
        <taxon>Methanobacteriota</taxon>
        <taxon>Stenosarchaea group</taxon>
        <taxon>Halobacteria</taxon>
        <taxon>Halobacteriales</taxon>
        <taxon>Haloferacaceae</taxon>
        <taxon>Haloprofundus</taxon>
    </lineage>
</organism>
<feature type="transmembrane region" description="Helical" evidence="1">
    <location>
        <begin position="37"/>
        <end position="56"/>
    </location>
</feature>
<dbReference type="RefSeq" id="WP_058582710.1">
    <property type="nucleotide sequence ID" value="NZ_LOPU01000029.1"/>
</dbReference>
<comment type="caution">
    <text evidence="3">The sequence shown here is derived from an EMBL/GenBank/DDBJ whole genome shotgun (WGS) entry which is preliminary data.</text>
</comment>
<dbReference type="Proteomes" id="UP000054387">
    <property type="component" value="Unassembled WGS sequence"/>
</dbReference>
<sequence>MVSVLGLVVLGVAFVAHTAVAAVMTRFLRLRLDTQWGMVLYAVILIPFVLLVLTLVTGQLVPVELGQMGTLGLLVGMPLALGFTIDVLYMPAPEEYELPDAR</sequence>
<protein>
    <recommendedName>
        <fullName evidence="2">DUF7991 domain-containing protein</fullName>
    </recommendedName>
</protein>
<dbReference type="OrthoDB" id="239417at2157"/>
<feature type="transmembrane region" description="Helical" evidence="1">
    <location>
        <begin position="68"/>
        <end position="90"/>
    </location>
</feature>
<reference evidence="3 4" key="1">
    <citation type="submission" date="2015-12" db="EMBL/GenBank/DDBJ databases">
        <title>Haloprofundus marisrubri gen. nov., sp. nov., an extremely halophilic archaeon isolated from the Discovery deep brine-seawater interface in the Red Sea.</title>
        <authorList>
            <person name="Zhang G."/>
            <person name="Stingl U."/>
            <person name="Rashid M."/>
        </authorList>
    </citation>
    <scope>NUCLEOTIDE SEQUENCE [LARGE SCALE GENOMIC DNA]</scope>
    <source>
        <strain evidence="3 4">SB9</strain>
    </source>
</reference>
<evidence type="ECO:0000256" key="1">
    <source>
        <dbReference type="SAM" id="Phobius"/>
    </source>
</evidence>
<dbReference type="AlphaFoldDB" id="A0A0W1R861"/>
<dbReference type="EMBL" id="LOPU01000029">
    <property type="protein sequence ID" value="KTG09560.1"/>
    <property type="molecule type" value="Genomic_DNA"/>
</dbReference>
<keyword evidence="1" id="KW-0472">Membrane</keyword>
<keyword evidence="4" id="KW-1185">Reference proteome</keyword>
<gene>
    <name evidence="3" type="ORF">AUR64_15195</name>
</gene>